<evidence type="ECO:0000313" key="4">
    <source>
        <dbReference type="Proteomes" id="UP000675554"/>
    </source>
</evidence>
<keyword evidence="4" id="KW-1185">Reference proteome</keyword>
<dbReference type="Proteomes" id="UP000675554">
    <property type="component" value="Unassembled WGS sequence"/>
</dbReference>
<sequence>MFGLRKKRAPVEGPFYKQRGWVNAVLFLAVLLVLSAVGLVTGEDVKDSSAYSREAFSGVSGPLSPGDPLKVRSGSDGRPEKCRTDDKKQQRPKKAPSDVEWRQRVAVMVPVSASAGPLRTEDNVMWWCFAHTPTGAVLAAHLIPVQLSGAEWHSVAEQQIVPGERRDTFVANKVQAEEKKDSQSPEPGAVGRFVGFSLDSYSSDEATVRLLLTHPIGGYLSTSVSLRWRDGDWKLALRTDGSLTSRAETAMTDGFTMWGAIHEPSR</sequence>
<gene>
    <name evidence="3" type="ORF">KDA82_15245</name>
</gene>
<evidence type="ECO:0000313" key="3">
    <source>
        <dbReference type="EMBL" id="MBR7674349.1"/>
    </source>
</evidence>
<feature type="region of interest" description="Disordered" evidence="1">
    <location>
        <begin position="55"/>
        <end position="99"/>
    </location>
</feature>
<feature type="domain" description="DUF8175" evidence="2">
    <location>
        <begin position="68"/>
        <end position="256"/>
    </location>
</feature>
<dbReference type="EMBL" id="JAGSMN010000327">
    <property type="protein sequence ID" value="MBR7674349.1"/>
    <property type="molecule type" value="Genomic_DNA"/>
</dbReference>
<organism evidence="3 4">
    <name type="scientific">Streptomyces daliensis</name>
    <dbReference type="NCBI Taxonomy" id="299421"/>
    <lineage>
        <taxon>Bacteria</taxon>
        <taxon>Bacillati</taxon>
        <taxon>Actinomycetota</taxon>
        <taxon>Actinomycetes</taxon>
        <taxon>Kitasatosporales</taxon>
        <taxon>Streptomycetaceae</taxon>
        <taxon>Streptomyces</taxon>
    </lineage>
</organism>
<dbReference type="AlphaFoldDB" id="A0A8T4IQK7"/>
<evidence type="ECO:0000256" key="1">
    <source>
        <dbReference type="SAM" id="MobiDB-lite"/>
    </source>
</evidence>
<accession>A0A8T4IQK7</accession>
<dbReference type="Pfam" id="PF26526">
    <property type="entry name" value="DUF8175"/>
    <property type="match status" value="1"/>
</dbReference>
<evidence type="ECO:0000259" key="2">
    <source>
        <dbReference type="Pfam" id="PF26526"/>
    </source>
</evidence>
<feature type="compositionally biased region" description="Basic and acidic residues" evidence="1">
    <location>
        <begin position="69"/>
        <end position="99"/>
    </location>
</feature>
<name>A0A8T4IQK7_9ACTN</name>
<comment type="caution">
    <text evidence="3">The sequence shown here is derived from an EMBL/GenBank/DDBJ whole genome shotgun (WGS) entry which is preliminary data.</text>
</comment>
<protein>
    <recommendedName>
        <fullName evidence="2">DUF8175 domain-containing protein</fullName>
    </recommendedName>
</protein>
<proteinExistence type="predicted"/>
<dbReference type="InterPro" id="IPR058488">
    <property type="entry name" value="DUF8175"/>
</dbReference>
<reference evidence="3" key="1">
    <citation type="submission" date="2021-04" db="EMBL/GenBank/DDBJ databases">
        <title>Sequencing of actinobacteria type strains.</title>
        <authorList>
            <person name="Nguyen G.-S."/>
            <person name="Wentzel A."/>
        </authorList>
    </citation>
    <scope>NUCLEOTIDE SEQUENCE</scope>
    <source>
        <strain evidence="3">DSM 42095</strain>
    </source>
</reference>